<reference evidence="9 10" key="1">
    <citation type="journal article" date="2018" name="Sci. Rep.">
        <title>Raphidocelis subcapitata (=Pseudokirchneriella subcapitata) provides an insight into genome evolution and environmental adaptations in the Sphaeropleales.</title>
        <authorList>
            <person name="Suzuki S."/>
            <person name="Yamaguchi H."/>
            <person name="Nakajima N."/>
            <person name="Kawachi M."/>
        </authorList>
    </citation>
    <scope>NUCLEOTIDE SEQUENCE [LARGE SCALE GENOMIC DNA]</scope>
    <source>
        <strain evidence="9 10">NIES-35</strain>
    </source>
</reference>
<evidence type="ECO:0000256" key="4">
    <source>
        <dbReference type="ARBA" id="ARBA00022989"/>
    </source>
</evidence>
<feature type="region of interest" description="Disordered" evidence="6">
    <location>
        <begin position="35"/>
        <end position="66"/>
    </location>
</feature>
<dbReference type="InParanoid" id="A0A2V0PP12"/>
<dbReference type="GO" id="GO:0008610">
    <property type="term" value="P:lipid biosynthetic process"/>
    <property type="evidence" value="ECO:0007669"/>
    <property type="project" value="InterPro"/>
</dbReference>
<name>A0A2V0PP12_9CHLO</name>
<feature type="region of interest" description="Disordered" evidence="6">
    <location>
        <begin position="348"/>
        <end position="422"/>
    </location>
</feature>
<evidence type="ECO:0000313" key="9">
    <source>
        <dbReference type="EMBL" id="GBF98905.1"/>
    </source>
</evidence>
<comment type="caution">
    <text evidence="9">The sequence shown here is derived from an EMBL/GenBank/DDBJ whole genome shotgun (WGS) entry which is preliminary data.</text>
</comment>
<dbReference type="FunCoup" id="A0A2V0PP12">
    <property type="interactions" value="1134"/>
</dbReference>
<gene>
    <name evidence="9" type="ORF">Rsub_11543</name>
</gene>
<keyword evidence="4" id="KW-1133">Transmembrane helix</keyword>
<dbReference type="OrthoDB" id="408954at2759"/>
<evidence type="ECO:0000256" key="7">
    <source>
        <dbReference type="SAM" id="SignalP"/>
    </source>
</evidence>
<accession>A0A2V0PP12</accession>
<dbReference type="AlphaFoldDB" id="A0A2V0PP12"/>
<feature type="compositionally biased region" description="Low complexity" evidence="6">
    <location>
        <begin position="35"/>
        <end position="48"/>
    </location>
</feature>
<dbReference type="PANTHER" id="PTHR11863">
    <property type="entry name" value="STEROL DESATURASE"/>
    <property type="match status" value="1"/>
</dbReference>
<dbReference type="GO" id="GO:0005506">
    <property type="term" value="F:iron ion binding"/>
    <property type="evidence" value="ECO:0007669"/>
    <property type="project" value="InterPro"/>
</dbReference>
<keyword evidence="7" id="KW-0732">Signal</keyword>
<keyword evidence="5" id="KW-0472">Membrane</keyword>
<protein>
    <recommendedName>
        <fullName evidence="8">Fatty acid hydroxylase domain-containing protein</fullName>
    </recommendedName>
</protein>
<keyword evidence="10" id="KW-1185">Reference proteome</keyword>
<dbReference type="InterPro" id="IPR050307">
    <property type="entry name" value="Sterol_Desaturase_Related"/>
</dbReference>
<feature type="chain" id="PRO_5015939283" description="Fatty acid hydroxylase domain-containing protein" evidence="7">
    <location>
        <begin position="27"/>
        <end position="422"/>
    </location>
</feature>
<evidence type="ECO:0000256" key="2">
    <source>
        <dbReference type="ARBA" id="ARBA00009324"/>
    </source>
</evidence>
<evidence type="ECO:0000259" key="8">
    <source>
        <dbReference type="Pfam" id="PF04116"/>
    </source>
</evidence>
<feature type="compositionally biased region" description="Low complexity" evidence="6">
    <location>
        <begin position="57"/>
        <end position="66"/>
    </location>
</feature>
<dbReference type="InterPro" id="IPR006694">
    <property type="entry name" value="Fatty_acid_hydroxylase"/>
</dbReference>
<comment type="subcellular location">
    <subcellularLocation>
        <location evidence="1">Membrane</location>
    </subcellularLocation>
</comment>
<dbReference type="Pfam" id="PF04116">
    <property type="entry name" value="FA_hydroxylase"/>
    <property type="match status" value="1"/>
</dbReference>
<feature type="domain" description="Fatty acid hydroxylase" evidence="8">
    <location>
        <begin position="213"/>
        <end position="343"/>
    </location>
</feature>
<sequence length="422" mass="42582">MSARCRAVWPLATALLLVLPALPCSGADGAALPRGHRAGAPAAATAGRHGLHGSGAGSQDACGASAAAAPAPPPVLGAAGAHPPQPLAQRLRAYNLWKDELVLGALLPPPLRAALPRPLTSWLRNYACSVASYLLPGALWLAAAPRRGQRLSGPASLLSRPALRRQVGAAMRAIPLMCLLPTVTEAAAERGWTRAYLSPRDVGGAGPAAAWLALYLAAVEYCVYWAHRALHAHPALYRGVHAEHHRYNRPGSLTPFAGLAFHWLDGAVQGAPYALLLAIVPVPLPVFEGMIWISSLWSAAIHGGVDLGGFPLLMGAAYHEVHHTTYRSNYGQFTIAMDYLHGTLAPPPAAGGGGGGGGSGGKGGRSAGRDGGSGGGGKGGRSAGRDGGSGGGGGEGGGGGAGAVRRGAARAAAAAAKAPRVW</sequence>
<evidence type="ECO:0000256" key="6">
    <source>
        <dbReference type="SAM" id="MobiDB-lite"/>
    </source>
</evidence>
<dbReference type="GO" id="GO:0016020">
    <property type="term" value="C:membrane"/>
    <property type="evidence" value="ECO:0007669"/>
    <property type="project" value="UniProtKB-SubCell"/>
</dbReference>
<feature type="signal peptide" evidence="7">
    <location>
        <begin position="1"/>
        <end position="26"/>
    </location>
</feature>
<dbReference type="EMBL" id="BDRX01000138">
    <property type="protein sequence ID" value="GBF98905.1"/>
    <property type="molecule type" value="Genomic_DNA"/>
</dbReference>
<feature type="compositionally biased region" description="Gly residues" evidence="6">
    <location>
        <begin position="350"/>
        <end position="402"/>
    </location>
</feature>
<proteinExistence type="inferred from homology"/>
<evidence type="ECO:0000256" key="3">
    <source>
        <dbReference type="ARBA" id="ARBA00022692"/>
    </source>
</evidence>
<organism evidence="9 10">
    <name type="scientific">Raphidocelis subcapitata</name>
    <dbReference type="NCBI Taxonomy" id="307507"/>
    <lineage>
        <taxon>Eukaryota</taxon>
        <taxon>Viridiplantae</taxon>
        <taxon>Chlorophyta</taxon>
        <taxon>core chlorophytes</taxon>
        <taxon>Chlorophyceae</taxon>
        <taxon>CS clade</taxon>
        <taxon>Sphaeropleales</taxon>
        <taxon>Selenastraceae</taxon>
        <taxon>Raphidocelis</taxon>
    </lineage>
</organism>
<feature type="compositionally biased region" description="Low complexity" evidence="6">
    <location>
        <begin position="403"/>
        <end position="422"/>
    </location>
</feature>
<dbReference type="GO" id="GO:0016491">
    <property type="term" value="F:oxidoreductase activity"/>
    <property type="evidence" value="ECO:0007669"/>
    <property type="project" value="InterPro"/>
</dbReference>
<comment type="similarity">
    <text evidence="2">Belongs to the sterol desaturase family.</text>
</comment>
<evidence type="ECO:0000313" key="10">
    <source>
        <dbReference type="Proteomes" id="UP000247498"/>
    </source>
</evidence>
<evidence type="ECO:0000256" key="5">
    <source>
        <dbReference type="ARBA" id="ARBA00023136"/>
    </source>
</evidence>
<dbReference type="Proteomes" id="UP000247498">
    <property type="component" value="Unassembled WGS sequence"/>
</dbReference>
<keyword evidence="3" id="KW-0812">Transmembrane</keyword>
<evidence type="ECO:0000256" key="1">
    <source>
        <dbReference type="ARBA" id="ARBA00004370"/>
    </source>
</evidence>
<dbReference type="STRING" id="307507.A0A2V0PP12"/>